<organism evidence="1 2">
    <name type="scientific">Bosea massiliensis</name>
    <dbReference type="NCBI Taxonomy" id="151419"/>
    <lineage>
        <taxon>Bacteria</taxon>
        <taxon>Pseudomonadati</taxon>
        <taxon>Pseudomonadota</taxon>
        <taxon>Alphaproteobacteria</taxon>
        <taxon>Hyphomicrobiales</taxon>
        <taxon>Boseaceae</taxon>
        <taxon>Bosea</taxon>
    </lineage>
</organism>
<accession>A0ABW0NY95</accession>
<dbReference type="Proteomes" id="UP001596060">
    <property type="component" value="Unassembled WGS sequence"/>
</dbReference>
<evidence type="ECO:0000313" key="2">
    <source>
        <dbReference type="Proteomes" id="UP001596060"/>
    </source>
</evidence>
<dbReference type="EMBL" id="JBHSLU010000017">
    <property type="protein sequence ID" value="MFC5505394.1"/>
    <property type="molecule type" value="Genomic_DNA"/>
</dbReference>
<name>A0ABW0NY95_9HYPH</name>
<evidence type="ECO:0000313" key="1">
    <source>
        <dbReference type="EMBL" id="MFC5505394.1"/>
    </source>
</evidence>
<gene>
    <name evidence="1" type="ORF">ACFPN9_09000</name>
</gene>
<keyword evidence="2" id="KW-1185">Reference proteome</keyword>
<sequence length="251" mass="26681">MTIEPLSDDADADIVGATIEFDTSVEFDNGISSSEGWGIFECSGSANGIYQLCRSDEEAIFPDDEAAWKYVVGRVAEGSAYHRGALDYIRANNVIEWASFGNVHGEPLTHINGSPMLDAEGALIDVEGKRILSDGRPLMFNSAGGCQRDTQPAATSLDKLISIHNEKGVLSIETEDGKAVAVSAEQFPIADLRRIFGQFAAAQAMDKAVRSALKILEPAAMVAESHGAHHTASALRETLVELKASLATTGA</sequence>
<reference evidence="2" key="1">
    <citation type="journal article" date="2019" name="Int. J. Syst. Evol. Microbiol.">
        <title>The Global Catalogue of Microorganisms (GCM) 10K type strain sequencing project: providing services to taxonomists for standard genome sequencing and annotation.</title>
        <authorList>
            <consortium name="The Broad Institute Genomics Platform"/>
            <consortium name="The Broad Institute Genome Sequencing Center for Infectious Disease"/>
            <person name="Wu L."/>
            <person name="Ma J."/>
        </authorList>
    </citation>
    <scope>NUCLEOTIDE SEQUENCE [LARGE SCALE GENOMIC DNA]</scope>
    <source>
        <strain evidence="2">CCUG 43117</strain>
    </source>
</reference>
<dbReference type="RefSeq" id="WP_377816521.1">
    <property type="nucleotide sequence ID" value="NZ_JBHSLU010000017.1"/>
</dbReference>
<comment type="caution">
    <text evidence="1">The sequence shown here is derived from an EMBL/GenBank/DDBJ whole genome shotgun (WGS) entry which is preliminary data.</text>
</comment>
<protein>
    <submittedName>
        <fullName evidence="1">Uncharacterized protein</fullName>
    </submittedName>
</protein>
<proteinExistence type="predicted"/>